<evidence type="ECO:0000256" key="2">
    <source>
        <dbReference type="ARBA" id="ARBA00022801"/>
    </source>
</evidence>
<dbReference type="PIRSF" id="PIRSF003230">
    <property type="entry name" value="YbgC"/>
    <property type="match status" value="1"/>
</dbReference>
<dbReference type="NCBIfam" id="TIGR00051">
    <property type="entry name" value="YbgC/FadM family acyl-CoA thioesterase"/>
    <property type="match status" value="1"/>
</dbReference>
<comment type="similarity">
    <text evidence="1">Belongs to the 4-hydroxybenzoyl-CoA thioesterase family.</text>
</comment>
<dbReference type="PANTHER" id="PTHR31793">
    <property type="entry name" value="4-HYDROXYBENZOYL-COA THIOESTERASE FAMILY MEMBER"/>
    <property type="match status" value="1"/>
</dbReference>
<evidence type="ECO:0000313" key="4">
    <source>
        <dbReference type="Proteomes" id="UP000190951"/>
    </source>
</evidence>
<dbReference type="RefSeq" id="WP_077835548.1">
    <property type="nucleotide sequence ID" value="NZ_CP096983.1"/>
</dbReference>
<dbReference type="EMBL" id="CP096983">
    <property type="protein sequence ID" value="URZ10511.1"/>
    <property type="molecule type" value="Genomic_DNA"/>
</dbReference>
<dbReference type="AlphaFoldDB" id="A0A1S8KY62"/>
<keyword evidence="2 3" id="KW-0378">Hydrolase</keyword>
<evidence type="ECO:0000256" key="1">
    <source>
        <dbReference type="ARBA" id="ARBA00005953"/>
    </source>
</evidence>
<dbReference type="GO" id="GO:0047617">
    <property type="term" value="F:fatty acyl-CoA hydrolase activity"/>
    <property type="evidence" value="ECO:0007669"/>
    <property type="project" value="TreeGrafter"/>
</dbReference>
<accession>A0A1S8KY62</accession>
<dbReference type="Pfam" id="PF13279">
    <property type="entry name" value="4HBT_2"/>
    <property type="match status" value="1"/>
</dbReference>
<dbReference type="PANTHER" id="PTHR31793:SF27">
    <property type="entry name" value="NOVEL THIOESTERASE SUPERFAMILY DOMAIN AND SAPOSIN A-TYPE DOMAIN CONTAINING PROTEIN (0610012H03RIK)"/>
    <property type="match status" value="1"/>
</dbReference>
<organism evidence="3 4">
    <name type="scientific">Clostridium felsineum</name>
    <dbReference type="NCBI Taxonomy" id="36839"/>
    <lineage>
        <taxon>Bacteria</taxon>
        <taxon>Bacillati</taxon>
        <taxon>Bacillota</taxon>
        <taxon>Clostridia</taxon>
        <taxon>Eubacteriales</taxon>
        <taxon>Clostridiaceae</taxon>
        <taxon>Clostridium</taxon>
    </lineage>
</organism>
<dbReference type="EC" id="3.1.-.-" evidence="3"/>
<protein>
    <submittedName>
        <fullName evidence="3">Esterase</fullName>
        <ecNumber evidence="3">3.1.-.-</ecNumber>
    </submittedName>
</protein>
<name>A0A1S8KY62_9CLOT</name>
<dbReference type="STRING" id="84029.CROST_42380"/>
<dbReference type="SUPFAM" id="SSF54637">
    <property type="entry name" value="Thioesterase/thiol ester dehydrase-isomerase"/>
    <property type="match status" value="1"/>
</dbReference>
<dbReference type="KEGG" id="crw:CROST_012210"/>
<dbReference type="InterPro" id="IPR029069">
    <property type="entry name" value="HotDog_dom_sf"/>
</dbReference>
<reference evidence="3 4" key="1">
    <citation type="submission" date="2022-04" db="EMBL/GenBank/DDBJ databases">
        <title>Genome sequence of C. roseum typestrain.</title>
        <authorList>
            <person name="Poehlein A."/>
            <person name="Schoch T."/>
            <person name="Duerre P."/>
            <person name="Daniel R."/>
        </authorList>
    </citation>
    <scope>NUCLEOTIDE SEQUENCE [LARGE SCALE GENOMIC DNA]</scope>
    <source>
        <strain evidence="3 4">DSM 7320</strain>
    </source>
</reference>
<keyword evidence="4" id="KW-1185">Reference proteome</keyword>
<proteinExistence type="inferred from homology"/>
<dbReference type="CDD" id="cd00586">
    <property type="entry name" value="4HBT"/>
    <property type="match status" value="1"/>
</dbReference>
<dbReference type="InterPro" id="IPR006684">
    <property type="entry name" value="YbgC/YbaW"/>
</dbReference>
<evidence type="ECO:0000313" key="3">
    <source>
        <dbReference type="EMBL" id="URZ10511.1"/>
    </source>
</evidence>
<gene>
    <name evidence="3" type="ORF">CROST_012210</name>
</gene>
<dbReference type="Proteomes" id="UP000190951">
    <property type="component" value="Chromosome"/>
</dbReference>
<dbReference type="InterPro" id="IPR050563">
    <property type="entry name" value="4-hydroxybenzoyl-CoA_TE"/>
</dbReference>
<sequence length="137" mass="16235">MKVVKVETRVRYSECDPMGVVHNSNYFSWFEMGRFEIMRQVGVDFKKLNEEKIYFPVIKAECTYKQSALFDDEIVICTRLHKPTMAKLMFEYEIYRKQNYILLAIGKTSHAITTQEKGMILNLPTELKEKIYAFLDK</sequence>
<dbReference type="Gene3D" id="3.10.129.10">
    <property type="entry name" value="Hotdog Thioesterase"/>
    <property type="match status" value="1"/>
</dbReference>